<keyword evidence="1" id="KW-0812">Transmembrane</keyword>
<accession>A0ABY7V880</accession>
<feature type="transmembrane region" description="Helical" evidence="1">
    <location>
        <begin position="80"/>
        <end position="97"/>
    </location>
</feature>
<evidence type="ECO:0000256" key="1">
    <source>
        <dbReference type="SAM" id="Phobius"/>
    </source>
</evidence>
<keyword evidence="1" id="KW-0472">Membrane</keyword>
<dbReference type="EMBL" id="CP059693">
    <property type="protein sequence ID" value="WDE09577.1"/>
    <property type="molecule type" value="Genomic_DNA"/>
</dbReference>
<gene>
    <name evidence="2" type="ORF">H3N35_14660</name>
</gene>
<name>A0ABY7V880_9GAMM</name>
<protein>
    <submittedName>
        <fullName evidence="2">Uncharacterized protein</fullName>
    </submittedName>
</protein>
<feature type="transmembrane region" description="Helical" evidence="1">
    <location>
        <begin position="21"/>
        <end position="45"/>
    </location>
</feature>
<feature type="transmembrane region" description="Helical" evidence="1">
    <location>
        <begin position="51"/>
        <end position="68"/>
    </location>
</feature>
<dbReference type="Proteomes" id="UP001215231">
    <property type="component" value="Chromosome"/>
</dbReference>
<sequence>MSEYKDNEVVGLLSPRKNIGLFLLTTMLLIAGTGISLSVIINTYYKLSAQWSLGLLAALVIFFSITNFRVIKGSFIAAKVLKYYAVILVVIGLPALLLQSSDAALIFCFIDILILFAAIYLLSGKQYTAFVQYQWEFFADIQEAKEAVEKELGRKKH</sequence>
<feature type="transmembrane region" description="Helical" evidence="1">
    <location>
        <begin position="103"/>
        <end position="122"/>
    </location>
</feature>
<proteinExistence type="predicted"/>
<keyword evidence="3" id="KW-1185">Reference proteome</keyword>
<keyword evidence="1" id="KW-1133">Transmembrane helix</keyword>
<evidence type="ECO:0000313" key="2">
    <source>
        <dbReference type="EMBL" id="WDE09577.1"/>
    </source>
</evidence>
<dbReference type="RefSeq" id="WP_274049533.1">
    <property type="nucleotide sequence ID" value="NZ_CP059693.1"/>
</dbReference>
<evidence type="ECO:0000313" key="3">
    <source>
        <dbReference type="Proteomes" id="UP001215231"/>
    </source>
</evidence>
<reference evidence="2 3" key="1">
    <citation type="journal article" date="2022" name="Mar. Drugs">
        <title>Bioassay-Guided Fractionation Leads to the Detection of Cholic Acid Generated by the Rare Thalassomonas sp.</title>
        <authorList>
            <person name="Pheiffer F."/>
            <person name="Schneider Y.K."/>
            <person name="Hansen E.H."/>
            <person name="Andersen J.H."/>
            <person name="Isaksson J."/>
            <person name="Busche T."/>
            <person name="R C."/>
            <person name="Kalinowski J."/>
            <person name="Zyl L.V."/>
            <person name="Trindade M."/>
        </authorList>
    </citation>
    <scope>NUCLEOTIDE SEQUENCE [LARGE SCALE GENOMIC DNA]</scope>
    <source>
        <strain evidence="2 3">A5K-61T</strain>
    </source>
</reference>
<organism evidence="2 3">
    <name type="scientific">Thalassomonas haliotis</name>
    <dbReference type="NCBI Taxonomy" id="485448"/>
    <lineage>
        <taxon>Bacteria</taxon>
        <taxon>Pseudomonadati</taxon>
        <taxon>Pseudomonadota</taxon>
        <taxon>Gammaproteobacteria</taxon>
        <taxon>Alteromonadales</taxon>
        <taxon>Colwelliaceae</taxon>
        <taxon>Thalassomonas</taxon>
    </lineage>
</organism>